<gene>
    <name evidence="7" type="ORF">PPROV_000494000</name>
</gene>
<evidence type="ECO:0000256" key="4">
    <source>
        <dbReference type="HAMAP-Rule" id="MF_03004"/>
    </source>
</evidence>
<dbReference type="Pfam" id="PF01399">
    <property type="entry name" value="PCI"/>
    <property type="match status" value="1"/>
</dbReference>
<proteinExistence type="inferred from homology"/>
<dbReference type="SUPFAM" id="SSF46785">
    <property type="entry name" value="Winged helix' DNA-binding domain"/>
    <property type="match status" value="1"/>
</dbReference>
<comment type="function">
    <text evidence="4">Component of the eukaryotic translation initiation factor 3 (eIF-3) complex, which is involved in protein synthesis of a specialized repertoire of mRNAs and, together with other initiation factors, stimulates binding of mRNA and methionyl-tRNAi to the 40S ribosome. The eIF-3 complex specifically targets and initiates translation of a subset of mRNAs involved in cell proliferation.</text>
</comment>
<dbReference type="EMBL" id="BNJQ01000012">
    <property type="protein sequence ID" value="GHP06193.1"/>
    <property type="molecule type" value="Genomic_DNA"/>
</dbReference>
<sequence>MASASVPTWDLTHSLAPYLDRHLVFPLLEFIQALAIYPDSDLLEAKISLLSQTNMVDFAMDIYKHLHSKGGGSDVVPAQMKERRLVVVTELKTLKQAASRVVEFLSDPERVKALRSSGTDRDATLAFLQTEHGIGSEDVEALYKYAKFQYECGNYSVAAEFLYFYRTIARDAEKSFKALWGKFAAEILMQNWGEAMEDLMRLKDVIDATHFPSAVEQLQQRTWLAHWSLFVFFNHENGRNAILDLFLNERYLNTIQTNARHLLRYLAAAALCNRRRRALIPAVVNAVAQETADALAASGEEESTKQDPICAFLEALYVRHDLEEAQATLAACDAVLASDFFLVGLRQEFAENSRMYIFESYCRVHKTIDLSEFAGTLGMGVDEAERWILEMIRSDRISARLDAERGVVVMASPYPTPMDRIVERVKGLHQRTEAIAAAVHSRGYAVA</sequence>
<dbReference type="PROSITE" id="PS50250">
    <property type="entry name" value="PCI"/>
    <property type="match status" value="1"/>
</dbReference>
<evidence type="ECO:0000259" key="6">
    <source>
        <dbReference type="PROSITE" id="PS50250"/>
    </source>
</evidence>
<comment type="subunit">
    <text evidence="4 5">Component of the eukaryotic translation initiation factor 3 (eIF-3) complex.</text>
</comment>
<dbReference type="GO" id="GO:0071540">
    <property type="term" value="C:eukaryotic translation initiation factor 3 complex, eIF3e"/>
    <property type="evidence" value="ECO:0007669"/>
    <property type="project" value="UniProtKB-UniRule"/>
</dbReference>
<evidence type="ECO:0000313" key="8">
    <source>
        <dbReference type="Proteomes" id="UP000660262"/>
    </source>
</evidence>
<dbReference type="InterPro" id="IPR019010">
    <property type="entry name" value="eIF3e_N"/>
</dbReference>
<keyword evidence="3 4" id="KW-0648">Protein biosynthesis</keyword>
<comment type="similarity">
    <text evidence="4 5">Belongs to the eIF-3 subunit E family.</text>
</comment>
<dbReference type="InterPro" id="IPR000717">
    <property type="entry name" value="PCI_dom"/>
</dbReference>
<dbReference type="CDD" id="cd21378">
    <property type="entry name" value="eIF3E"/>
    <property type="match status" value="1"/>
</dbReference>
<name>A0A830HI00_9CHLO</name>
<protein>
    <recommendedName>
        <fullName evidence="4 5">Eukaryotic translation initiation factor 3 subunit E</fullName>
        <shortName evidence="4">eIF3e</shortName>
    </recommendedName>
    <alternativeName>
        <fullName evidence="4">Eukaryotic translation initiation factor 3 subunit 6</fullName>
    </alternativeName>
</protein>
<keyword evidence="1 4" id="KW-0963">Cytoplasm</keyword>
<dbReference type="GO" id="GO:0033290">
    <property type="term" value="C:eukaryotic 48S preinitiation complex"/>
    <property type="evidence" value="ECO:0007669"/>
    <property type="project" value="UniProtKB-UniRule"/>
</dbReference>
<dbReference type="HAMAP" id="MF_03004">
    <property type="entry name" value="eIF3e"/>
    <property type="match status" value="1"/>
</dbReference>
<dbReference type="InterPro" id="IPR036390">
    <property type="entry name" value="WH_DNA-bd_sf"/>
</dbReference>
<dbReference type="OrthoDB" id="417252at2759"/>
<keyword evidence="2 4" id="KW-0396">Initiation factor</keyword>
<dbReference type="InterPro" id="IPR016650">
    <property type="entry name" value="eIF3e"/>
</dbReference>
<dbReference type="Proteomes" id="UP000660262">
    <property type="component" value="Unassembled WGS sequence"/>
</dbReference>
<dbReference type="PANTHER" id="PTHR10317">
    <property type="entry name" value="EUKARYOTIC TRANSLATION INITIATION FACTOR 3 SUBUNIT E"/>
    <property type="match status" value="1"/>
</dbReference>
<evidence type="ECO:0000256" key="1">
    <source>
        <dbReference type="ARBA" id="ARBA00022490"/>
    </source>
</evidence>
<organism evidence="7 8">
    <name type="scientific">Pycnococcus provasolii</name>
    <dbReference type="NCBI Taxonomy" id="41880"/>
    <lineage>
        <taxon>Eukaryota</taxon>
        <taxon>Viridiplantae</taxon>
        <taxon>Chlorophyta</taxon>
        <taxon>Pseudoscourfieldiophyceae</taxon>
        <taxon>Pseudoscourfieldiales</taxon>
        <taxon>Pycnococcaceae</taxon>
        <taxon>Pycnococcus</taxon>
    </lineage>
</organism>
<reference evidence="7" key="1">
    <citation type="submission" date="2020-10" db="EMBL/GenBank/DDBJ databases">
        <title>Unveiling of a novel bifunctional photoreceptor, Dualchrome1, isolated from a cosmopolitan green alga.</title>
        <authorList>
            <person name="Suzuki S."/>
            <person name="Kawachi M."/>
        </authorList>
    </citation>
    <scope>NUCLEOTIDE SEQUENCE</scope>
    <source>
        <strain evidence="7">NIES 2893</strain>
    </source>
</reference>
<dbReference type="Pfam" id="PF09440">
    <property type="entry name" value="eIF3_N"/>
    <property type="match status" value="1"/>
</dbReference>
<dbReference type="GO" id="GO:0003743">
    <property type="term" value="F:translation initiation factor activity"/>
    <property type="evidence" value="ECO:0007669"/>
    <property type="project" value="UniProtKB-UniRule"/>
</dbReference>
<evidence type="ECO:0000313" key="7">
    <source>
        <dbReference type="EMBL" id="GHP06193.1"/>
    </source>
</evidence>
<feature type="domain" description="PCI" evidence="6">
    <location>
        <begin position="243"/>
        <end position="415"/>
    </location>
</feature>
<evidence type="ECO:0000256" key="3">
    <source>
        <dbReference type="ARBA" id="ARBA00022917"/>
    </source>
</evidence>
<dbReference type="PIRSF" id="PIRSF016255">
    <property type="entry name" value="eIF3e_su6"/>
    <property type="match status" value="1"/>
</dbReference>
<evidence type="ECO:0000256" key="5">
    <source>
        <dbReference type="PIRNR" id="PIRNR016255"/>
    </source>
</evidence>
<dbReference type="SMART" id="SM00088">
    <property type="entry name" value="PINT"/>
    <property type="match status" value="1"/>
</dbReference>
<dbReference type="SMART" id="SM01186">
    <property type="entry name" value="eIF3_N"/>
    <property type="match status" value="1"/>
</dbReference>
<dbReference type="GO" id="GO:0016282">
    <property type="term" value="C:eukaryotic 43S preinitiation complex"/>
    <property type="evidence" value="ECO:0007669"/>
    <property type="project" value="UniProtKB-UniRule"/>
</dbReference>
<evidence type="ECO:0000256" key="2">
    <source>
        <dbReference type="ARBA" id="ARBA00022540"/>
    </source>
</evidence>
<dbReference type="GO" id="GO:0001732">
    <property type="term" value="P:formation of cytoplasmic translation initiation complex"/>
    <property type="evidence" value="ECO:0007669"/>
    <property type="project" value="UniProtKB-UniRule"/>
</dbReference>
<dbReference type="AlphaFoldDB" id="A0A830HI00"/>
<comment type="subcellular location">
    <subcellularLocation>
        <location evidence="4 5">Cytoplasm</location>
    </subcellularLocation>
</comment>
<keyword evidence="8" id="KW-1185">Reference proteome</keyword>
<comment type="caution">
    <text evidence="7">The sequence shown here is derived from an EMBL/GenBank/DDBJ whole genome shotgun (WGS) entry which is preliminary data.</text>
</comment>
<accession>A0A830HI00</accession>